<name>A0AAI8ANI4_MESHY</name>
<feature type="binding site" evidence="3">
    <location>
        <position position="142"/>
    </location>
    <ligand>
        <name>D-ribulose 5-phosphate</name>
        <dbReference type="ChEBI" id="CHEBI:58121"/>
    </ligand>
</feature>
<dbReference type="GeneID" id="93248823"/>
<accession>A0AAI8ANI4</accession>
<evidence type="ECO:0000256" key="1">
    <source>
        <dbReference type="ARBA" id="ARBA00008754"/>
    </source>
</evidence>
<feature type="binding site" evidence="3">
    <location>
        <position position="146"/>
    </location>
    <ligand>
        <name>D-ribulose 5-phosphate</name>
        <dbReference type="ChEBI" id="CHEBI:58121"/>
    </ligand>
</feature>
<dbReference type="InterPro" id="IPR003500">
    <property type="entry name" value="RpiB_LacA_LacB"/>
</dbReference>
<feature type="binding site" evidence="3">
    <location>
        <position position="109"/>
    </location>
    <ligand>
        <name>D-ribulose 5-phosphate</name>
        <dbReference type="ChEBI" id="CHEBI:58121"/>
    </ligand>
</feature>
<dbReference type="EMBL" id="CP003914">
    <property type="protein sequence ID" value="AFX74644.1"/>
    <property type="molecule type" value="Genomic_DNA"/>
</dbReference>
<dbReference type="AlphaFoldDB" id="A0AAI8ANI4"/>
<organism evidence="4 5">
    <name type="scientific">Mesomycoplasma hyorhinis SK76</name>
    <dbReference type="NCBI Taxonomy" id="1118964"/>
    <lineage>
        <taxon>Bacteria</taxon>
        <taxon>Bacillati</taxon>
        <taxon>Mycoplasmatota</taxon>
        <taxon>Mycoplasmoidales</taxon>
        <taxon>Metamycoplasmataceae</taxon>
        <taxon>Mesomycoplasma</taxon>
    </lineage>
</organism>
<keyword evidence="4" id="KW-0413">Isomerase</keyword>
<dbReference type="Proteomes" id="UP000009399">
    <property type="component" value="Chromosome"/>
</dbReference>
<dbReference type="Pfam" id="PF02502">
    <property type="entry name" value="LacAB_rpiB"/>
    <property type="match status" value="1"/>
</dbReference>
<feature type="binding site" evidence="3">
    <location>
        <begin position="76"/>
        <end position="80"/>
    </location>
    <ligand>
        <name>D-ribulose 5-phosphate</name>
        <dbReference type="ChEBI" id="CHEBI:58121"/>
    </ligand>
</feature>
<gene>
    <name evidence="4" type="ORF">MOS_742</name>
</gene>
<dbReference type="PANTHER" id="PTHR30345">
    <property type="entry name" value="RIBOSE-5-PHOSPHATE ISOMERASE B"/>
    <property type="match status" value="1"/>
</dbReference>
<dbReference type="InterPro" id="IPR036569">
    <property type="entry name" value="RpiB_LacA_LacB_sf"/>
</dbReference>
<protein>
    <submittedName>
        <fullName evidence="4">Ribose 5-phosphate isomerase B</fullName>
    </submittedName>
</protein>
<dbReference type="NCBIfam" id="TIGR00689">
    <property type="entry name" value="rpiB_lacA_lacB"/>
    <property type="match status" value="1"/>
</dbReference>
<dbReference type="GO" id="GO:0019316">
    <property type="term" value="P:D-allose catabolic process"/>
    <property type="evidence" value="ECO:0007669"/>
    <property type="project" value="TreeGrafter"/>
</dbReference>
<dbReference type="PIRSF" id="PIRSF005384">
    <property type="entry name" value="RpiB_LacA_B"/>
    <property type="match status" value="1"/>
</dbReference>
<evidence type="ECO:0000256" key="3">
    <source>
        <dbReference type="PIRSR" id="PIRSR005384-2"/>
    </source>
</evidence>
<proteinExistence type="inferred from homology"/>
<dbReference type="SUPFAM" id="SSF89623">
    <property type="entry name" value="Ribose/Galactose isomerase RpiB/AlsB"/>
    <property type="match status" value="1"/>
</dbReference>
<dbReference type="GO" id="GO:0004751">
    <property type="term" value="F:ribose-5-phosphate isomerase activity"/>
    <property type="evidence" value="ECO:0007669"/>
    <property type="project" value="TreeGrafter"/>
</dbReference>
<feature type="binding site" evidence="3">
    <location>
        <begin position="17"/>
        <end position="18"/>
    </location>
    <ligand>
        <name>D-ribulose 5-phosphate</name>
        <dbReference type="ChEBI" id="CHEBI:58121"/>
    </ligand>
</feature>
<dbReference type="NCBIfam" id="NF004051">
    <property type="entry name" value="PRK05571.1"/>
    <property type="match status" value="1"/>
</dbReference>
<dbReference type="KEGG" id="mhs:MOS_742"/>
<reference evidence="4 5" key="1">
    <citation type="journal article" date="2013" name="Genome Announc.">
        <title>Complete Genome Sequence of Mycoplasma hyorhinis Strain SK76.</title>
        <authorList>
            <person name="Goodison S."/>
            <person name="Urquidi V."/>
            <person name="Kumar D."/>
            <person name="Reyes L."/>
            <person name="Rosser C.J."/>
        </authorList>
    </citation>
    <scope>NUCLEOTIDE SEQUENCE [LARGE SCALE GENOMIC DNA]</scope>
    <source>
        <strain evidence="4 5">SK76</strain>
    </source>
</reference>
<evidence type="ECO:0000256" key="2">
    <source>
        <dbReference type="PIRSR" id="PIRSR005384-1"/>
    </source>
</evidence>
<evidence type="ECO:0000313" key="4">
    <source>
        <dbReference type="EMBL" id="AFX74644.1"/>
    </source>
</evidence>
<dbReference type="RefSeq" id="WP_014335756.1">
    <property type="nucleotide sequence ID" value="NC_019552.1"/>
</dbReference>
<feature type="active site" description="Proton donor" evidence="2">
    <location>
        <position position="108"/>
    </location>
</feature>
<dbReference type="PANTHER" id="PTHR30345:SF0">
    <property type="entry name" value="DNA DAMAGE-REPAIR_TOLERATION PROTEIN DRT102"/>
    <property type="match status" value="1"/>
</dbReference>
<dbReference type="GO" id="GO:0009052">
    <property type="term" value="P:pentose-phosphate shunt, non-oxidative branch"/>
    <property type="evidence" value="ECO:0007669"/>
    <property type="project" value="TreeGrafter"/>
</dbReference>
<feature type="binding site" evidence="3">
    <location>
        <position position="119"/>
    </location>
    <ligand>
        <name>D-ribulose 5-phosphate</name>
        <dbReference type="ChEBI" id="CHEBI:58121"/>
    </ligand>
</feature>
<dbReference type="Gene3D" id="3.40.1400.10">
    <property type="entry name" value="Sugar-phosphate isomerase, RpiB/LacA/LacB"/>
    <property type="match status" value="1"/>
</dbReference>
<comment type="similarity">
    <text evidence="1">Belongs to the LacAB/RpiB family.</text>
</comment>
<feature type="active site" description="Proton acceptor" evidence="2">
    <location>
        <position position="75"/>
    </location>
</feature>
<sequence>MSTQQDNKIIKIAFASDHAGFKLKDELLEYLKSKGYQTIDLGPDTDQQPSSYAFYGKKLAHQLLDNQADLGIGVCGTGLGISYALNRFKHIRAARVVNENDAYLAKLHNDANAIALSGRFTSFEEAKRLVDTFLATKYEGGRHQTRINELDTD</sequence>
<evidence type="ECO:0000313" key="5">
    <source>
        <dbReference type="Proteomes" id="UP000009399"/>
    </source>
</evidence>